<protein>
    <submittedName>
        <fullName evidence="1">Uncharacterized protein</fullName>
    </submittedName>
</protein>
<evidence type="ECO:0000313" key="1">
    <source>
        <dbReference type="EMBL" id="GJE97950.1"/>
    </source>
</evidence>
<dbReference type="Proteomes" id="UP000703269">
    <property type="component" value="Unassembled WGS sequence"/>
</dbReference>
<dbReference type="EMBL" id="BPQB01000079">
    <property type="protein sequence ID" value="GJE97950.1"/>
    <property type="molecule type" value="Genomic_DNA"/>
</dbReference>
<accession>A0A9P3GR26</accession>
<reference evidence="1 2" key="1">
    <citation type="submission" date="2021-08" db="EMBL/GenBank/DDBJ databases">
        <title>Draft Genome Sequence of Phanerochaete sordida strain YK-624.</title>
        <authorList>
            <person name="Mori T."/>
            <person name="Dohra H."/>
            <person name="Suzuki T."/>
            <person name="Kawagishi H."/>
            <person name="Hirai H."/>
        </authorList>
    </citation>
    <scope>NUCLEOTIDE SEQUENCE [LARGE SCALE GENOMIC DNA]</scope>
    <source>
        <strain evidence="1 2">YK-624</strain>
    </source>
</reference>
<dbReference type="OrthoDB" id="2802412at2759"/>
<evidence type="ECO:0000313" key="2">
    <source>
        <dbReference type="Proteomes" id="UP000703269"/>
    </source>
</evidence>
<gene>
    <name evidence="1" type="ORF">PsYK624_141720</name>
</gene>
<dbReference type="AlphaFoldDB" id="A0A9P3GR26"/>
<proteinExistence type="predicted"/>
<keyword evidence="2" id="KW-1185">Reference proteome</keyword>
<organism evidence="1 2">
    <name type="scientific">Phanerochaete sordida</name>
    <dbReference type="NCBI Taxonomy" id="48140"/>
    <lineage>
        <taxon>Eukaryota</taxon>
        <taxon>Fungi</taxon>
        <taxon>Dikarya</taxon>
        <taxon>Basidiomycota</taxon>
        <taxon>Agaricomycotina</taxon>
        <taxon>Agaricomycetes</taxon>
        <taxon>Polyporales</taxon>
        <taxon>Phanerochaetaceae</taxon>
        <taxon>Phanerochaete</taxon>
    </lineage>
</organism>
<sequence>MPRFAAIRNVLRGSKDTISPSTSASSLAATSAVTIEAADRISTSTNSRNPACYTTFSGLISLSEARRNPDIVYHSVRMIPDPTPAPEVDFPTPSYPLKLVPLAIAAARPEIKYRREGFEMLEARAHIAAVRADLF</sequence>
<comment type="caution">
    <text evidence="1">The sequence shown here is derived from an EMBL/GenBank/DDBJ whole genome shotgun (WGS) entry which is preliminary data.</text>
</comment>
<name>A0A9P3GR26_9APHY</name>